<accession>A0A9W7Y372</accession>
<dbReference type="EMBL" id="JANBOJ010000068">
    <property type="protein sequence ID" value="KAJ1723393.1"/>
    <property type="molecule type" value="Genomic_DNA"/>
</dbReference>
<evidence type="ECO:0000259" key="2">
    <source>
        <dbReference type="SMART" id="SM01155"/>
    </source>
</evidence>
<evidence type="ECO:0000313" key="4">
    <source>
        <dbReference type="Proteomes" id="UP001149813"/>
    </source>
</evidence>
<feature type="region of interest" description="Disordered" evidence="1">
    <location>
        <begin position="21"/>
        <end position="76"/>
    </location>
</feature>
<dbReference type="CDD" id="cd23699">
    <property type="entry name" value="At5g63150_CTD"/>
    <property type="match status" value="1"/>
</dbReference>
<dbReference type="Pfam" id="PF08213">
    <property type="entry name" value="COX24_C"/>
    <property type="match status" value="1"/>
</dbReference>
<comment type="caution">
    <text evidence="3">The sequence shown here is derived from an EMBL/GenBank/DDBJ whole genome shotgun (WGS) entry which is preliminary data.</text>
</comment>
<dbReference type="InterPro" id="IPR013177">
    <property type="entry name" value="Ribosomal_mS38_C"/>
</dbReference>
<protein>
    <recommendedName>
        <fullName evidence="2">Ribosomal protein mS38 C-terminal domain-containing protein</fullName>
    </recommendedName>
</protein>
<dbReference type="AlphaFoldDB" id="A0A9W7Y372"/>
<proteinExistence type="predicted"/>
<dbReference type="Proteomes" id="UP001149813">
    <property type="component" value="Unassembled WGS sequence"/>
</dbReference>
<sequence>MYSSRFSSGGRMLLGRQLLSAGRRGVSTLSESSSIRRYSMSGKRTPVASEASSGSQEEPKAQGAKPAPTLRTNKVPKFTMARTEFLTADLFAQHRQLIPYSSGASGNNASGTPGHGRPSYKTVGELLLCKGMSADEAGVPSARLRQVYAAPASAYMRVAADAMIPEAMRLGPLAEPLLGQDSFGGGIGGTLQGAADSEFVEEFFDAVLENARREPSPGTWSVRRVWRARGMRWMAGEMVDPVERIEGGAGYRMTSVKRKRKTKMNKHKHRKLRKRTRALRKRLGK</sequence>
<feature type="compositionally biased region" description="Low complexity" evidence="1">
    <location>
        <begin position="27"/>
        <end position="41"/>
    </location>
</feature>
<dbReference type="SMART" id="SM01155">
    <property type="entry name" value="DUF1713"/>
    <property type="match status" value="1"/>
</dbReference>
<evidence type="ECO:0000256" key="1">
    <source>
        <dbReference type="SAM" id="MobiDB-lite"/>
    </source>
</evidence>
<reference evidence="3" key="1">
    <citation type="submission" date="2022-07" db="EMBL/GenBank/DDBJ databases">
        <title>Phylogenomic reconstructions and comparative analyses of Kickxellomycotina fungi.</title>
        <authorList>
            <person name="Reynolds N.K."/>
            <person name="Stajich J.E."/>
            <person name="Barry K."/>
            <person name="Grigoriev I.V."/>
            <person name="Crous P."/>
            <person name="Smith M.E."/>
        </authorList>
    </citation>
    <scope>NUCLEOTIDE SEQUENCE</scope>
    <source>
        <strain evidence="3">NBRC 32514</strain>
    </source>
</reference>
<gene>
    <name evidence="3" type="ORF">LPJ53_002257</name>
</gene>
<name>A0A9W7Y372_9FUNG</name>
<feature type="domain" description="Ribosomal protein mS38 C-terminal" evidence="2">
    <location>
        <begin position="252"/>
        <end position="285"/>
    </location>
</feature>
<keyword evidence="4" id="KW-1185">Reference proteome</keyword>
<organism evidence="3 4">
    <name type="scientific">Coemansia erecta</name>
    <dbReference type="NCBI Taxonomy" id="147472"/>
    <lineage>
        <taxon>Eukaryota</taxon>
        <taxon>Fungi</taxon>
        <taxon>Fungi incertae sedis</taxon>
        <taxon>Zoopagomycota</taxon>
        <taxon>Kickxellomycotina</taxon>
        <taxon>Kickxellomycetes</taxon>
        <taxon>Kickxellales</taxon>
        <taxon>Kickxellaceae</taxon>
        <taxon>Coemansia</taxon>
    </lineage>
</organism>
<dbReference type="OrthoDB" id="5540090at2759"/>
<evidence type="ECO:0000313" key="3">
    <source>
        <dbReference type="EMBL" id="KAJ1723393.1"/>
    </source>
</evidence>